<accession>A0ABV0DGY5</accession>
<name>A0ABV0DGY5_9PSED</name>
<dbReference type="RefSeq" id="WP_346647863.1">
    <property type="nucleotide sequence ID" value="NZ_JBDLYL010000015.1"/>
</dbReference>
<sequence>MKTPIPEMQTWLSGASTDERQRVADSSGISVGYLWLIAGGHRKPSEDVAANLHKATDGRVSAFSFFPKLAAIAATTAESAAQPTTTARSRAEMSDLSRIRQAPSTMTQKIPATSHQHSSTGGAVHPSSASKASP</sequence>
<feature type="compositionally biased region" description="Polar residues" evidence="1">
    <location>
        <begin position="102"/>
        <end position="134"/>
    </location>
</feature>
<feature type="compositionally biased region" description="Low complexity" evidence="1">
    <location>
        <begin position="76"/>
        <end position="87"/>
    </location>
</feature>
<evidence type="ECO:0000256" key="1">
    <source>
        <dbReference type="SAM" id="MobiDB-lite"/>
    </source>
</evidence>
<proteinExistence type="predicted"/>
<gene>
    <name evidence="2" type="ORF">ABFE88_15670</name>
</gene>
<feature type="compositionally biased region" description="Basic and acidic residues" evidence="1">
    <location>
        <begin position="89"/>
        <end position="98"/>
    </location>
</feature>
<evidence type="ECO:0000313" key="3">
    <source>
        <dbReference type="Proteomes" id="UP001424532"/>
    </source>
</evidence>
<feature type="region of interest" description="Disordered" evidence="1">
    <location>
        <begin position="76"/>
        <end position="134"/>
    </location>
</feature>
<comment type="caution">
    <text evidence="2">The sequence shown here is derived from an EMBL/GenBank/DDBJ whole genome shotgun (WGS) entry which is preliminary data.</text>
</comment>
<dbReference type="Proteomes" id="UP001424532">
    <property type="component" value="Unassembled WGS sequence"/>
</dbReference>
<dbReference type="EMBL" id="JBDLYL010000015">
    <property type="protein sequence ID" value="MEN8641085.1"/>
    <property type="molecule type" value="Genomic_DNA"/>
</dbReference>
<reference evidence="2 3" key="1">
    <citation type="submission" date="2024-05" db="EMBL/GenBank/DDBJ databases">
        <title>Sequence of Lycoming College course isolates.</title>
        <authorList>
            <person name="Reigle C.A."/>
            <person name="Newman J.D."/>
        </authorList>
    </citation>
    <scope>NUCLEOTIDE SEQUENCE [LARGE SCALE GENOMIC DNA]</scope>
    <source>
        <strain evidence="2 3">CAR-09</strain>
    </source>
</reference>
<organism evidence="2 3">
    <name type="scientific">Pseudomonas sichuanensis</name>
    <dbReference type="NCBI Taxonomy" id="2213015"/>
    <lineage>
        <taxon>Bacteria</taxon>
        <taxon>Pseudomonadati</taxon>
        <taxon>Pseudomonadota</taxon>
        <taxon>Gammaproteobacteria</taxon>
        <taxon>Pseudomonadales</taxon>
        <taxon>Pseudomonadaceae</taxon>
        <taxon>Pseudomonas</taxon>
    </lineage>
</organism>
<evidence type="ECO:0000313" key="2">
    <source>
        <dbReference type="EMBL" id="MEN8641085.1"/>
    </source>
</evidence>
<protein>
    <submittedName>
        <fullName evidence="2">Uncharacterized protein</fullName>
    </submittedName>
</protein>
<keyword evidence="3" id="KW-1185">Reference proteome</keyword>